<feature type="region of interest" description="Disordered" evidence="1">
    <location>
        <begin position="1256"/>
        <end position="1275"/>
    </location>
</feature>
<feature type="region of interest" description="Disordered" evidence="1">
    <location>
        <begin position="2362"/>
        <end position="2398"/>
    </location>
</feature>
<dbReference type="InterPro" id="IPR029473">
    <property type="entry name" value="MOR2-PAG1_mid"/>
</dbReference>
<evidence type="ECO:0008006" key="7">
    <source>
        <dbReference type="Google" id="ProtNLM"/>
    </source>
</evidence>
<dbReference type="Pfam" id="PF14225">
    <property type="entry name" value="MOR2-PAG1_C"/>
    <property type="match status" value="2"/>
</dbReference>
<feature type="region of interest" description="Disordered" evidence="1">
    <location>
        <begin position="1"/>
        <end position="154"/>
    </location>
</feature>
<dbReference type="GeneID" id="19317690"/>
<dbReference type="PANTHER" id="PTHR12295:SF30">
    <property type="entry name" value="PROTEIN FURRY"/>
    <property type="match status" value="1"/>
</dbReference>
<feature type="compositionally biased region" description="Low complexity" evidence="1">
    <location>
        <begin position="22"/>
        <end position="35"/>
    </location>
</feature>
<dbReference type="eggNOG" id="KOG1825">
    <property type="taxonomic scope" value="Eukaryota"/>
</dbReference>
<dbReference type="InterPro" id="IPR039867">
    <property type="entry name" value="Furry/Tao3/Mor2"/>
</dbReference>
<feature type="domain" description="Cell morphogenesis protein C-terminal" evidence="3">
    <location>
        <begin position="2410"/>
        <end position="2542"/>
    </location>
</feature>
<dbReference type="GO" id="GO:0005938">
    <property type="term" value="C:cell cortex"/>
    <property type="evidence" value="ECO:0007669"/>
    <property type="project" value="TreeGrafter"/>
</dbReference>
<protein>
    <recommendedName>
        <fullName evidence="7">TAO3-Transcriptional Activator of OCH1</fullName>
    </recommendedName>
</protein>
<evidence type="ECO:0000313" key="5">
    <source>
        <dbReference type="EMBL" id="EPQ28778.1"/>
    </source>
</evidence>
<evidence type="ECO:0000313" key="6">
    <source>
        <dbReference type="Proteomes" id="UP000053664"/>
    </source>
</evidence>
<feature type="compositionally biased region" description="Polar residues" evidence="1">
    <location>
        <begin position="237"/>
        <end position="248"/>
    </location>
</feature>
<organism evidence="5 6">
    <name type="scientific">Pseudozyma flocculosa PF-1</name>
    <dbReference type="NCBI Taxonomy" id="1277687"/>
    <lineage>
        <taxon>Eukaryota</taxon>
        <taxon>Fungi</taxon>
        <taxon>Dikarya</taxon>
        <taxon>Basidiomycota</taxon>
        <taxon>Ustilaginomycotina</taxon>
        <taxon>Ustilaginomycetes</taxon>
        <taxon>Ustilaginales</taxon>
        <taxon>Ustilaginaceae</taxon>
        <taxon>Pseudozyma</taxon>
    </lineage>
</organism>
<feature type="compositionally biased region" description="Low complexity" evidence="1">
    <location>
        <begin position="2379"/>
        <end position="2398"/>
    </location>
</feature>
<dbReference type="OrthoDB" id="6287725at2759"/>
<dbReference type="RefSeq" id="XP_007879292.1">
    <property type="nucleotide sequence ID" value="XM_007881101.1"/>
</dbReference>
<feature type="compositionally biased region" description="Polar residues" evidence="1">
    <location>
        <begin position="36"/>
        <end position="54"/>
    </location>
</feature>
<name>A0A061H804_9BASI</name>
<feature type="domain" description="Cell morphogenesis protein C-terminal" evidence="3">
    <location>
        <begin position="2240"/>
        <end position="2361"/>
    </location>
</feature>
<feature type="domain" description="Cell morphogenesis protein N-terminal" evidence="2">
    <location>
        <begin position="571"/>
        <end position="1147"/>
    </location>
</feature>
<evidence type="ECO:0000259" key="2">
    <source>
        <dbReference type="Pfam" id="PF14222"/>
    </source>
</evidence>
<dbReference type="Pfam" id="PF14222">
    <property type="entry name" value="MOR2-PAG1_N"/>
    <property type="match status" value="1"/>
</dbReference>
<dbReference type="InterPro" id="IPR025614">
    <property type="entry name" value="Cell_morpho_N"/>
</dbReference>
<gene>
    <name evidence="5" type="ORF">PFL1_03581</name>
</gene>
<feature type="compositionally biased region" description="Low complexity" evidence="1">
    <location>
        <begin position="407"/>
        <end position="420"/>
    </location>
</feature>
<dbReference type="KEGG" id="pfp:PFL1_03581"/>
<feature type="compositionally biased region" description="Basic and acidic residues" evidence="1">
    <location>
        <begin position="179"/>
        <end position="196"/>
    </location>
</feature>
<evidence type="ECO:0000259" key="4">
    <source>
        <dbReference type="Pfam" id="PF14228"/>
    </source>
</evidence>
<feature type="region of interest" description="Disordered" evidence="1">
    <location>
        <begin position="2952"/>
        <end position="2982"/>
    </location>
</feature>
<feature type="compositionally biased region" description="Polar residues" evidence="1">
    <location>
        <begin position="2730"/>
        <end position="2742"/>
    </location>
</feature>
<dbReference type="GO" id="GO:0030427">
    <property type="term" value="C:site of polarized growth"/>
    <property type="evidence" value="ECO:0007669"/>
    <property type="project" value="TreeGrafter"/>
</dbReference>
<feature type="region of interest" description="Disordered" evidence="1">
    <location>
        <begin position="2776"/>
        <end position="2830"/>
    </location>
</feature>
<dbReference type="EMBL" id="KE361633">
    <property type="protein sequence ID" value="EPQ28778.1"/>
    <property type="molecule type" value="Genomic_DNA"/>
</dbReference>
<dbReference type="InterPro" id="IPR025481">
    <property type="entry name" value="Cell_Morphogen_C"/>
</dbReference>
<evidence type="ECO:0000256" key="1">
    <source>
        <dbReference type="SAM" id="MobiDB-lite"/>
    </source>
</evidence>
<feature type="compositionally biased region" description="Low complexity" evidence="1">
    <location>
        <begin position="102"/>
        <end position="115"/>
    </location>
</feature>
<feature type="region of interest" description="Disordered" evidence="1">
    <location>
        <begin position="359"/>
        <end position="420"/>
    </location>
</feature>
<feature type="domain" description="Cell morphogenesis central region" evidence="4">
    <location>
        <begin position="2026"/>
        <end position="2213"/>
    </location>
</feature>
<feature type="compositionally biased region" description="Low complexity" evidence="1">
    <location>
        <begin position="2710"/>
        <end position="2721"/>
    </location>
</feature>
<sequence length="3052" mass="330648">MEVIIPDLDDDELFAPPPRIHSPAASASGSSAIDSGKTSLEENSSPYATVSDARNTPRGFDPASAPGSGAGSRTPGNLFIPTRAGTAAGPFRGAALGWHGRSGSATSDSSAGGASFQFPTGGNAGTPSQHRYEGSPGGYFAPSPSQQQNTGFSFPVKKTSFASLKAAIKGQSQGNSGLGRDRDAADAWPRTPKDPARSYAPASDAGESTAGRRTAYPTPKPGTAGSTAGAYPFGQAFSEQSPSTSSANHARRESQLSGHSRTHVSGGAGSFSATGGNAARASRYYHAQQSSYYSDSHHSHGAASSSASSLMQPFTQAGVELPPMPPLPFAGYNYGAAPSTPGTEPIDPGFLDARAMASNTSLEHSETGSPYKGASASLRDDRRWMGPDEGDEASSVDFGHPHPEPRGPSAGESAAYGGASSMRAARAHPLGGSPLVGSLGAEGLGYLPRGIGSDDPMAPSEYALNILMSRFITLTGLKIQAALDFHGDADPERMSALGPQVDESLESLYGSLSHVARRNPWPVIESLINWKQLNVESQVDASAVRRHLAESRQLQAADTSIKDVAALLTRKKELAILYLLSKSMIAIARDVGRNALNEAQAGCWEDCVFNMLLRCSRESDRERMLPRSISTMRHCCFEKVSMLIGEISRVRFLPISEHFVSILESSKEAPAGKNVEEMLVAAIQSMGHLNITVYPMELFEEGAEFVEILSRHFANAHGTRIKTAYAESFVRLLLPVARSATAEINHPTWIKGVDNIWPRALSMTAKPRYWSAAYPLTVALLAVSPAEKFLASWYTCIEMGAAKLKDRVNRTTVLNAALRLLWVYLFRCHESSSTTTKRLEAFFKIWFPPNRKAVNPSDCSLEPLIAMVHLVLHRHFDFGKELVLGFLCHSELGGSTLSLQPDILSGRRMTVAIRAVLLTLHSYVREESPAFPDGADFSRYQFDTLPEGCGDELPEGFSFPRPELAETQSTFNDLIGKIALICDHQVSDMTVFDERIAIFRSSGGSSLAASADRAVLERDGFICKTHPAAKLTAAYPREHQSHCDLLKACFASWPRCLSSNIAFSSILGILFRAHWSAEPELAEASASALRRIARQRRGGSTAVVSGFMRWIFRQESGFWEIHPKQSLLLPKVEHAIRLWIDFLNIWLAELEAQNSAAASGAPGAKGLEMEKTSAWAIIDEVEAYGLFLLCSAARSLRKHAVEVLRLVSVLDHAFLSPSRRAALEAARAAGEDADEEPSRVVDLLDLSHRLFVDDEANSRGSAPSPGPQPASWKPAPLGESLKALAQSDKAADQHLWQRAFPTLLRMCLDRFPTTIAVFRSYITRRTLGMDHVILVAANIVSRPQVGTVSGHTLGKSQSSLAHMTASTMLASSSSNSSALAGPTSAGALATDHDVGHDQALMAEHWRCYILALCTTTTSTEGSRGAVVGSHRRKSSDAEAGERVIAAKDLFQKMVPFLASSQARFRDAVVAALGNINDALFGTLLDTMQSVSSTLTDDFKVRSVARSGLKRNRRLDRLRTALAQVLQLNSHHLREDSNIRDAKIVNTVQTWIRETFSFLNDREIRQDWEFHVLRRAFCGVAEEFFDALTLLGDAEKYFPPDVRLRMFRSFRDWHSYSNTSEEGPAKLANMLAAAADQHRDDKAKEQAVIQLRNETQALSYHAGRAMASFCQGSIAVVGHAHPSPTSSSALEASSLLSWLNHLFSAANRRNHEVARRALRSLLMHNSANAALIDSIVEKCISEPDRSGEGRSFFAVVADTVVAEADVFAVPLHKVLCLGLIKLSHADSSVRRKAFRMLQHVATSGSNAAASIEAFEVGASSSLPAIHLRAQRDLSEHLAELFPDLRTAMLSEFARRLPDVDATRSAITLGLLPEWLRGLELVPLGSDTAVQRPDLAYRTYMNLANLLFLTVRYGEAHSFELQDAWSSLAGDPDRKQNVDAVVRFLIDQGLHFRNPDFVVHAKRVVSCLSHTAVGRHLFDELCALVEPGRMIPVPRDDRPPTPTDEYGAGALFCVELDRLLPEPARKLTFSPGQLALFLVGEMAYERKEQLAVYLPALLHAAMMHVDSFSTFVQQQASQILELLLRCVVSTFPVADGGAARVPACRSQVEALFSDKARPRWSLDDSENEQVERSRMPENLLSTVTSTLSIVEAFLPEFREEWGAVALLWAISGPVRHMACRSFQAFRAIRPKVTPSMMADMLGRLSDTISDPSPDIQAFALEILYTLNLVIRTSDVIQQDFLAQSWWATLACLSTVNEHEFSESISMLDSLLDKLDIGDSEVVAMLKIKCPEGWEGEAGGAQSLVFRGLRSSVTSKASFRLLAKLAKCRDPSLIDYDDTSRLGFLFMAALPWFLQVTDDHFEETSGATQAAKQEQRKQAGISPARSASGAVGAGASSGAPATPTISPLTILEKQMILELAADLAQIAERLEMKDLQRVATSIAKTRFRTKDDLVRQAVNCIRSRYMPAASAEMAVLLLGITLNQAEWLRRQTMQVLKIFFKVVDTRNDPAFSSLGSELLMPLLRLLSTPLSAEALEVLDEPISIHGGPAANQILRMSLQWGNQPGRMREQVSDASIFGPPEDSGWAVALPQDLTTRTRINIQAVFKMCELTLDIAPMSSNVNFVVEDGYDLVGAGQDAQAFVLPEDSLGRGAPSVEDLATGPELSEIVNQLHDLSSFFVEENRRPALSSGSIRDRRGRLGSIVSGLGGGGGSQSLSRQSSLRSLPYKRHTPQDSEASAPDTSRGSTAGEAPVSRPHAQIAKILARSAFGGRMSFYGGRPGSIYRRTDQAQPRHGKGATSVDAGFKGGIAPVRSASEPVPVSPDPPGPYEAPARNASSQTALPQMLEEPFEAQPHVLGGYPPGLEVSPTYYHAQHPDATMGDTTYSTTINGDLTYDLTATNSGSLSFGLGTSPSAERAVDYGSGPHTEMPMAGANGFDLRHAHAALQELAAAGLGAPFEESPRPNQRSKGQDSARTSPTRPKTLMLRRPTQELLAERLGSGFGVNLAKNDAVPGQDFNVELPGQNRRSPDDYARFDSIAKSSISNLKHSGGGGVGY</sequence>
<feature type="compositionally biased region" description="Pro residues" evidence="1">
    <location>
        <begin position="2816"/>
        <end position="2825"/>
    </location>
</feature>
<feature type="compositionally biased region" description="Polar residues" evidence="1">
    <location>
        <begin position="143"/>
        <end position="152"/>
    </location>
</feature>
<dbReference type="HOGENOM" id="CLU_000325_1_1_1"/>
<dbReference type="InterPro" id="IPR016024">
    <property type="entry name" value="ARM-type_fold"/>
</dbReference>
<dbReference type="Proteomes" id="UP000053664">
    <property type="component" value="Unassembled WGS sequence"/>
</dbReference>
<dbReference type="GO" id="GO:0000902">
    <property type="term" value="P:cell morphogenesis"/>
    <property type="evidence" value="ECO:0007669"/>
    <property type="project" value="InterPro"/>
</dbReference>
<feature type="region of interest" description="Disordered" evidence="1">
    <location>
        <begin position="2700"/>
        <end position="2754"/>
    </location>
</feature>
<dbReference type="PANTHER" id="PTHR12295">
    <property type="entry name" value="FURRY-RELATED"/>
    <property type="match status" value="1"/>
</dbReference>
<proteinExistence type="predicted"/>
<accession>A0A061H804</accession>
<reference evidence="5 6" key="1">
    <citation type="journal article" date="2013" name="Plant Cell">
        <title>The transition from a phytopathogenic smut ancestor to an anamorphic biocontrol agent deciphered by comparative whole-genome analysis.</title>
        <authorList>
            <person name="Lefebvre F."/>
            <person name="Joly D.L."/>
            <person name="Labbe C."/>
            <person name="Teichmann B."/>
            <person name="Linning R."/>
            <person name="Belzile F."/>
            <person name="Bakkeren G."/>
            <person name="Belanger R.R."/>
        </authorList>
    </citation>
    <scope>NUCLEOTIDE SEQUENCE [LARGE SCALE GENOMIC DNA]</scope>
    <source>
        <strain evidence="5 6">PF-1</strain>
    </source>
</reference>
<feature type="compositionally biased region" description="Polar residues" evidence="1">
    <location>
        <begin position="117"/>
        <end position="129"/>
    </location>
</feature>
<dbReference type="Pfam" id="PF14228">
    <property type="entry name" value="MOR2-PAG1_mid"/>
    <property type="match status" value="2"/>
</dbReference>
<feature type="region of interest" description="Disordered" evidence="1">
    <location>
        <begin position="1420"/>
        <end position="1439"/>
    </location>
</feature>
<feature type="region of interest" description="Disordered" evidence="1">
    <location>
        <begin position="167"/>
        <end position="276"/>
    </location>
</feature>
<feature type="compositionally biased region" description="Polar residues" evidence="1">
    <location>
        <begin position="2959"/>
        <end position="2976"/>
    </location>
</feature>
<dbReference type="SUPFAM" id="SSF48371">
    <property type="entry name" value="ARM repeat"/>
    <property type="match status" value="2"/>
</dbReference>
<feature type="domain" description="Cell morphogenesis central region" evidence="4">
    <location>
        <begin position="1710"/>
        <end position="1948"/>
    </location>
</feature>
<evidence type="ECO:0000259" key="3">
    <source>
        <dbReference type="Pfam" id="PF14225"/>
    </source>
</evidence>